<dbReference type="AlphaFoldDB" id="D1YZ30"/>
<dbReference type="KEGG" id="mpd:MCP_1630"/>
<dbReference type="InterPro" id="IPR050624">
    <property type="entry name" value="HTH-type_Tx_Regulator"/>
</dbReference>
<evidence type="ECO:0000313" key="4">
    <source>
        <dbReference type="Proteomes" id="UP000001882"/>
    </source>
</evidence>
<dbReference type="PATRIC" id="fig|304371.9.peg.1662"/>
<evidence type="ECO:0000313" key="3">
    <source>
        <dbReference type="EMBL" id="BAI61702.1"/>
    </source>
</evidence>
<dbReference type="STRING" id="304371.MCP_1630"/>
<dbReference type="OrthoDB" id="135877at2157"/>
<keyword evidence="1" id="KW-0238">DNA-binding</keyword>
<proteinExistence type="predicted"/>
<reference evidence="3 4" key="2">
    <citation type="journal article" date="2008" name="Int. J. Syst. Evol. Microbiol.">
        <title>Methanocella paludicola gen. nov., sp. nov., a methane-producing archaeon, the first isolate of the lineage 'Rice Cluster I', and proposal of the new archaeal order Methanocellales ord. nov.</title>
        <authorList>
            <person name="Sakai S."/>
            <person name="Imachi H."/>
            <person name="Hanada S."/>
            <person name="Ohashi A."/>
            <person name="Harada H."/>
            <person name="Kamagata Y."/>
        </authorList>
    </citation>
    <scope>NUCLEOTIDE SEQUENCE [LARGE SCALE GENOMIC DNA]</scope>
    <source>
        <strain evidence="4">DSM 17711 / JCM 13418 / NBRC 101707 / SANAE</strain>
    </source>
</reference>
<name>D1YZ30_METPS</name>
<dbReference type="Gene3D" id="1.10.357.10">
    <property type="entry name" value="Tetracycline Repressor, domain 2"/>
    <property type="match status" value="1"/>
</dbReference>
<dbReference type="InterPro" id="IPR009057">
    <property type="entry name" value="Homeodomain-like_sf"/>
</dbReference>
<accession>D1YZ30</accession>
<dbReference type="RefSeq" id="WP_012900381.1">
    <property type="nucleotide sequence ID" value="NC_013665.1"/>
</dbReference>
<evidence type="ECO:0000256" key="1">
    <source>
        <dbReference type="ARBA" id="ARBA00023125"/>
    </source>
</evidence>
<dbReference type="PANTHER" id="PTHR43479:SF11">
    <property type="entry name" value="ACREF_ENVCD OPERON REPRESSOR-RELATED"/>
    <property type="match status" value="1"/>
</dbReference>
<dbReference type="EMBL" id="AP011532">
    <property type="protein sequence ID" value="BAI61702.1"/>
    <property type="molecule type" value="Genomic_DNA"/>
</dbReference>
<feature type="domain" description="HTH tetR-type" evidence="2">
    <location>
        <begin position="25"/>
        <end position="64"/>
    </location>
</feature>
<protein>
    <submittedName>
        <fullName evidence="3">TetR family transcriptional regulator</fullName>
    </submittedName>
</protein>
<dbReference type="InParanoid" id="D1YZ30"/>
<keyword evidence="4" id="KW-1185">Reference proteome</keyword>
<dbReference type="Pfam" id="PF00440">
    <property type="entry name" value="TetR_N"/>
    <property type="match status" value="1"/>
</dbReference>
<dbReference type="InterPro" id="IPR001647">
    <property type="entry name" value="HTH_TetR"/>
</dbReference>
<dbReference type="SUPFAM" id="SSF46689">
    <property type="entry name" value="Homeodomain-like"/>
    <property type="match status" value="1"/>
</dbReference>
<dbReference type="GeneID" id="8682868"/>
<reference evidence="4" key="3">
    <citation type="journal article" date="2011" name="PLoS ONE">
        <title>Genome sequence of a mesophilic hydrogenotrophic methanogen Methanocella paludicola, the first cultivated representative of the order Methanocellales.</title>
        <authorList>
            <person name="Sakai S."/>
            <person name="Takaki Y."/>
            <person name="Shimamura S."/>
            <person name="Sekine M."/>
            <person name="Tajima T."/>
            <person name="Kosugi H."/>
            <person name="Ichikawa N."/>
            <person name="Tasumi E."/>
            <person name="Hiraki A.T."/>
            <person name="Shimizu A."/>
            <person name="Kato Y."/>
            <person name="Nishiko R."/>
            <person name="Mori K."/>
            <person name="Fujita N."/>
            <person name="Imachi H."/>
            <person name="Takai K."/>
        </authorList>
    </citation>
    <scope>NUCLEOTIDE SEQUENCE [LARGE SCALE GENOMIC DNA]</scope>
    <source>
        <strain evidence="4">DSM 17711 / JCM 13418 / NBRC 101707 / SANAE</strain>
    </source>
</reference>
<organism evidence="3 4">
    <name type="scientific">Methanocella paludicola (strain DSM 17711 / JCM 13418 / NBRC 101707 / SANAE)</name>
    <dbReference type="NCBI Taxonomy" id="304371"/>
    <lineage>
        <taxon>Archaea</taxon>
        <taxon>Methanobacteriati</taxon>
        <taxon>Methanobacteriota</taxon>
        <taxon>Stenosarchaea group</taxon>
        <taxon>Methanomicrobia</taxon>
        <taxon>Methanocellales</taxon>
        <taxon>Methanocellaceae</taxon>
        <taxon>Methanocella</taxon>
    </lineage>
</organism>
<dbReference type="Proteomes" id="UP000001882">
    <property type="component" value="Chromosome"/>
</dbReference>
<dbReference type="GO" id="GO:0003677">
    <property type="term" value="F:DNA binding"/>
    <property type="evidence" value="ECO:0007669"/>
    <property type="project" value="UniProtKB-KW"/>
</dbReference>
<sequence>MLAKKKVPGDRRPVTRDKEAKIDSIIEATRELIVSMGYDKVTIRDIAEKADVSIGLIYKYFPEGKFDILIKGFGAQNIDGLMMVSRQEAIDYDDFPGYIRSLIIHWQEIMETNKPLIKALTIAALTEGEMAGEIKKVDIKDYLAIADVFSRFRGIDIGDKDPMEMLAYWGMTIKGILMLDLIYPVPFANKSALTDLLVDMSLNIWGYRRGK</sequence>
<dbReference type="eggNOG" id="arCOG02647">
    <property type="taxonomic scope" value="Archaea"/>
</dbReference>
<evidence type="ECO:0000259" key="2">
    <source>
        <dbReference type="Pfam" id="PF00440"/>
    </source>
</evidence>
<reference evidence="3 4" key="1">
    <citation type="journal article" date="2007" name="Appl. Environ. Microbiol.">
        <title>Isolation of key methanogens for global methane emission from rice paddy fields: a novel isolate affiliated with the clone cluster rice cluster I.</title>
        <authorList>
            <person name="Sakai S."/>
            <person name="Imachi H."/>
            <person name="Sekiguchi Y."/>
            <person name="Ohashi A."/>
            <person name="Harada H."/>
            <person name="Kamagata Y."/>
        </authorList>
    </citation>
    <scope>NUCLEOTIDE SEQUENCE [LARGE SCALE GENOMIC DNA]</scope>
    <source>
        <strain evidence="4">DSM 17711 / JCM 13418 / NBRC 101707 / SANAE</strain>
    </source>
</reference>
<dbReference type="PANTHER" id="PTHR43479">
    <property type="entry name" value="ACREF/ENVCD OPERON REPRESSOR-RELATED"/>
    <property type="match status" value="1"/>
</dbReference>
<gene>
    <name evidence="3" type="ordered locus">MCP_1630</name>
</gene>